<dbReference type="PANTHER" id="PTHR46558:SF11">
    <property type="entry name" value="HTH-TYPE TRANSCRIPTIONAL REGULATOR XRE"/>
    <property type="match status" value="1"/>
</dbReference>
<name>D4KZV7_9FIRM</name>
<keyword evidence="2" id="KW-0472">Membrane</keyword>
<dbReference type="Gene3D" id="1.10.260.40">
    <property type="entry name" value="lambda repressor-like DNA-binding domains"/>
    <property type="match status" value="1"/>
</dbReference>
<dbReference type="Pfam" id="PF01381">
    <property type="entry name" value="HTH_3"/>
    <property type="match status" value="1"/>
</dbReference>
<feature type="transmembrane region" description="Helical" evidence="2">
    <location>
        <begin position="109"/>
        <end position="131"/>
    </location>
</feature>
<dbReference type="PROSITE" id="PS50943">
    <property type="entry name" value="HTH_CROC1"/>
    <property type="match status" value="1"/>
</dbReference>
<dbReference type="InterPro" id="IPR001387">
    <property type="entry name" value="Cro/C1-type_HTH"/>
</dbReference>
<dbReference type="EMBL" id="FP929050">
    <property type="protein sequence ID" value="CBL12897.1"/>
    <property type="molecule type" value="Genomic_DNA"/>
</dbReference>
<evidence type="ECO:0000313" key="5">
    <source>
        <dbReference type="Proteomes" id="UP000008953"/>
    </source>
</evidence>
<evidence type="ECO:0000259" key="3">
    <source>
        <dbReference type="PROSITE" id="PS50943"/>
    </source>
</evidence>
<evidence type="ECO:0000256" key="2">
    <source>
        <dbReference type="SAM" id="Phobius"/>
    </source>
</evidence>
<reference evidence="4 5" key="1">
    <citation type="submission" date="2010-03" db="EMBL/GenBank/DDBJ databases">
        <title>The genome sequence of Roseburia intestinalis XB6B4.</title>
        <authorList>
            <consortium name="metaHIT consortium -- http://www.metahit.eu/"/>
            <person name="Pajon A."/>
            <person name="Turner K."/>
            <person name="Parkhill J."/>
            <person name="Bernalier A."/>
        </authorList>
    </citation>
    <scope>NUCLEOTIDE SEQUENCE [LARGE SCALE GENOMIC DNA]</scope>
    <source>
        <strain evidence="4 5">XB6B4</strain>
    </source>
</reference>
<dbReference type="RefSeq" id="WP_015521370.1">
    <property type="nucleotide sequence ID" value="NC_021012.1"/>
</dbReference>
<feature type="domain" description="HTH cro/C1-type" evidence="3">
    <location>
        <begin position="10"/>
        <end position="64"/>
    </location>
</feature>
<feature type="transmembrane region" description="Helical" evidence="2">
    <location>
        <begin position="164"/>
        <end position="186"/>
    </location>
</feature>
<proteinExistence type="predicted"/>
<dbReference type="PATRIC" id="fig|718255.3.peg.3568"/>
<dbReference type="CDD" id="cd00093">
    <property type="entry name" value="HTH_XRE"/>
    <property type="match status" value="1"/>
</dbReference>
<feature type="transmembrane region" description="Helical" evidence="2">
    <location>
        <begin position="83"/>
        <end position="103"/>
    </location>
</feature>
<keyword evidence="2" id="KW-0812">Transmembrane</keyword>
<evidence type="ECO:0000313" key="4">
    <source>
        <dbReference type="EMBL" id="CBL12897.1"/>
    </source>
</evidence>
<dbReference type="SUPFAM" id="SSF47413">
    <property type="entry name" value="lambda repressor-like DNA-binding domains"/>
    <property type="match status" value="1"/>
</dbReference>
<feature type="transmembrane region" description="Helical" evidence="2">
    <location>
        <begin position="192"/>
        <end position="212"/>
    </location>
</feature>
<dbReference type="InterPro" id="IPR010982">
    <property type="entry name" value="Lambda_DNA-bd_dom_sf"/>
</dbReference>
<organism evidence="4 5">
    <name type="scientific">Roseburia intestinalis XB6B4</name>
    <dbReference type="NCBI Taxonomy" id="718255"/>
    <lineage>
        <taxon>Bacteria</taxon>
        <taxon>Bacillati</taxon>
        <taxon>Bacillota</taxon>
        <taxon>Clostridia</taxon>
        <taxon>Lachnospirales</taxon>
        <taxon>Lachnospiraceae</taxon>
        <taxon>Roseburia</taxon>
    </lineage>
</organism>
<accession>D4KZV7</accession>
<dbReference type="Proteomes" id="UP000008953">
    <property type="component" value="Chromosome"/>
</dbReference>
<protein>
    <submittedName>
        <fullName evidence="4">Predicted transcriptional regulators</fullName>
    </submittedName>
</protein>
<gene>
    <name evidence="4" type="ORF">RO1_24200</name>
</gene>
<dbReference type="SMART" id="SM00530">
    <property type="entry name" value="HTH_XRE"/>
    <property type="match status" value="1"/>
</dbReference>
<sequence length="223" mass="25749">MEKICIGKNIKELRMKLGYTQEQLANELGVTRQTLSNWECEKTIPDSMQLNEISKRLNISIECIMGEEQKGKIIKMKGKTNKIWIILLSINIILTVITIIVAANQNDNILQKILIPVGPPVICSVIIWFVLQNALNSEDYSLIGGYNEKYNYNIKELRNIISFIQGYTVVVSLIANFVLFIFSFFPEYKSDYIYILYIYLVNLFVGIIYINIKKKNVLYVSKN</sequence>
<dbReference type="PANTHER" id="PTHR46558">
    <property type="entry name" value="TRACRIPTIONAL REGULATORY PROTEIN-RELATED-RELATED"/>
    <property type="match status" value="1"/>
</dbReference>
<evidence type="ECO:0000256" key="1">
    <source>
        <dbReference type="ARBA" id="ARBA00023125"/>
    </source>
</evidence>
<dbReference type="HOGENOM" id="CLU_1239369_0_0_9"/>
<dbReference type="KEGG" id="rix:RO1_24200"/>
<dbReference type="AlphaFoldDB" id="D4KZV7"/>
<dbReference type="GO" id="GO:0003677">
    <property type="term" value="F:DNA binding"/>
    <property type="evidence" value="ECO:0007669"/>
    <property type="project" value="UniProtKB-KW"/>
</dbReference>
<keyword evidence="2" id="KW-1133">Transmembrane helix</keyword>
<keyword evidence="1" id="KW-0238">DNA-binding</keyword>
<reference evidence="4 5" key="2">
    <citation type="submission" date="2010-03" db="EMBL/GenBank/DDBJ databases">
        <authorList>
            <person name="Pajon A."/>
        </authorList>
    </citation>
    <scope>NUCLEOTIDE SEQUENCE [LARGE SCALE GENOMIC DNA]</scope>
    <source>
        <strain evidence="4 5">XB6B4</strain>
    </source>
</reference>